<dbReference type="SUPFAM" id="SSF51316">
    <property type="entry name" value="Mss4-like"/>
    <property type="match status" value="1"/>
</dbReference>
<proteinExistence type="predicted"/>
<protein>
    <submittedName>
        <fullName evidence="1">GFA family protein</fullName>
    </submittedName>
</protein>
<sequence>MTGGPYSLGAIYASDAVDMEVGETVPIGADHNAGHQGCARCSSWVLTRPPGLGDIVVVRSSLFEDADRFTPFVESFVSEKLPFVEPVAPHRFEHFPDPDEFPRLIGAYAEWEHAVR</sequence>
<organism evidence="1 2">
    <name type="scientific">Jiella mangrovi</name>
    <dbReference type="NCBI Taxonomy" id="2821407"/>
    <lineage>
        <taxon>Bacteria</taxon>
        <taxon>Pseudomonadati</taxon>
        <taxon>Pseudomonadota</taxon>
        <taxon>Alphaproteobacteria</taxon>
        <taxon>Hyphomicrobiales</taxon>
        <taxon>Aurantimonadaceae</taxon>
        <taxon>Jiella</taxon>
    </lineage>
</organism>
<dbReference type="EMBL" id="JAGJCF010000031">
    <property type="protein sequence ID" value="MBP0618292.1"/>
    <property type="molecule type" value="Genomic_DNA"/>
</dbReference>
<reference evidence="1 2" key="1">
    <citation type="submission" date="2021-04" db="EMBL/GenBank/DDBJ databases">
        <title>Whole genome sequence of Jiella sp. KSK16Y-1.</title>
        <authorList>
            <person name="Tuo L."/>
        </authorList>
    </citation>
    <scope>NUCLEOTIDE SEQUENCE [LARGE SCALE GENOMIC DNA]</scope>
    <source>
        <strain evidence="1 2">KSK16Y-1</strain>
    </source>
</reference>
<name>A0ABS4BP22_9HYPH</name>
<dbReference type="InterPro" id="IPR011057">
    <property type="entry name" value="Mss4-like_sf"/>
</dbReference>
<evidence type="ECO:0000313" key="1">
    <source>
        <dbReference type="EMBL" id="MBP0618292.1"/>
    </source>
</evidence>
<gene>
    <name evidence="1" type="ORF">J6595_22145</name>
</gene>
<evidence type="ECO:0000313" key="2">
    <source>
        <dbReference type="Proteomes" id="UP000678276"/>
    </source>
</evidence>
<accession>A0ABS4BP22</accession>
<keyword evidence="2" id="KW-1185">Reference proteome</keyword>
<dbReference type="Proteomes" id="UP000678276">
    <property type="component" value="Unassembled WGS sequence"/>
</dbReference>
<comment type="caution">
    <text evidence="1">The sequence shown here is derived from an EMBL/GenBank/DDBJ whole genome shotgun (WGS) entry which is preliminary data.</text>
</comment>